<sequence>MDRNMQLDVEYITEKIYNLESNMEVFLKNSYRQALAEERRRYRFLAEKHFHLTYQFLSFYSKVLSGADSQPELFPRGTNPFATVKLKPTVTNDRSKPFVRISDSSLGDSSRQLRVLAISVRHHVKPLAMESTDYFIVSSDLHIVDGECYNAFGNIWGLYLGRQAFLVLTDTEIIHKVFIEDRCEIFASAKTHQSQNPFSESFFQSDDQDWKRLHQLLMPAFSSTQLRQTFPLVATEADDLIRHFGTVCREGRPVTVRELFAQYARNVLTMSLFDLDIRKDNASRTFIHYWDLLLQAHTRYSTISVTLMFPALMPLIRKIKFHLFWKEAIGYFTGLVHHARERRRDYMEAQKCASFLQYLLDHEEIRTNKRKKPLQASGKFTRQERDAREPECFLPFGLGALSCIGSEFNVMMIKVALASILKCYRFTLCSLTPMYLDIETLGATRSKIPIILQVDLL</sequence>
<dbReference type="OrthoDB" id="2789670at2759"/>
<dbReference type="Gene3D" id="1.10.630.10">
    <property type="entry name" value="Cytochrome P450"/>
    <property type="match status" value="2"/>
</dbReference>
<organism evidence="8 9">
    <name type="scientific">Scyliorhinus torazame</name>
    <name type="common">Cloudy catshark</name>
    <name type="synonym">Catulus torazame</name>
    <dbReference type="NCBI Taxonomy" id="75743"/>
    <lineage>
        <taxon>Eukaryota</taxon>
        <taxon>Metazoa</taxon>
        <taxon>Chordata</taxon>
        <taxon>Craniata</taxon>
        <taxon>Vertebrata</taxon>
        <taxon>Chondrichthyes</taxon>
        <taxon>Elasmobranchii</taxon>
        <taxon>Galeomorphii</taxon>
        <taxon>Galeoidea</taxon>
        <taxon>Carcharhiniformes</taxon>
        <taxon>Scyliorhinidae</taxon>
        <taxon>Scyliorhinus</taxon>
    </lineage>
</organism>
<dbReference type="Gene3D" id="1.20.1270.60">
    <property type="entry name" value="Arfaptin homology (AH) domain/BAR domain"/>
    <property type="match status" value="1"/>
</dbReference>
<dbReference type="InterPro" id="IPR036396">
    <property type="entry name" value="Cyt_P450_sf"/>
</dbReference>
<evidence type="ECO:0000256" key="5">
    <source>
        <dbReference type="ARBA" id="ARBA00023004"/>
    </source>
</evidence>
<dbReference type="InterPro" id="IPR013606">
    <property type="entry name" value="I-BAR_dom"/>
</dbReference>
<dbReference type="EMBL" id="BFAA01001579">
    <property type="protein sequence ID" value="GCB67588.1"/>
    <property type="molecule type" value="Genomic_DNA"/>
</dbReference>
<dbReference type="Pfam" id="PF08397">
    <property type="entry name" value="IMD"/>
    <property type="match status" value="1"/>
</dbReference>
<dbReference type="Proteomes" id="UP000288216">
    <property type="component" value="Unassembled WGS sequence"/>
</dbReference>
<dbReference type="AlphaFoldDB" id="A0A401P385"/>
<dbReference type="SUPFAM" id="SSF48264">
    <property type="entry name" value="Cytochrome P450"/>
    <property type="match status" value="1"/>
</dbReference>
<dbReference type="InterPro" id="IPR027267">
    <property type="entry name" value="AH/BAR_dom_sf"/>
</dbReference>
<dbReference type="GO" id="GO:0005506">
    <property type="term" value="F:iron ion binding"/>
    <property type="evidence" value="ECO:0007669"/>
    <property type="project" value="InterPro"/>
</dbReference>
<dbReference type="GO" id="GO:0016705">
    <property type="term" value="F:oxidoreductase activity, acting on paired donors, with incorporation or reduction of molecular oxygen"/>
    <property type="evidence" value="ECO:0007669"/>
    <property type="project" value="InterPro"/>
</dbReference>
<protein>
    <recommendedName>
        <fullName evidence="7">IMD domain-containing protein</fullName>
    </recommendedName>
</protein>
<evidence type="ECO:0000256" key="2">
    <source>
        <dbReference type="ARBA" id="ARBA00022617"/>
    </source>
</evidence>
<evidence type="ECO:0000259" key="7">
    <source>
        <dbReference type="Pfam" id="PF08397"/>
    </source>
</evidence>
<dbReference type="OMA" id="ELLKQIX"/>
<name>A0A401P385_SCYTO</name>
<feature type="domain" description="IMD" evidence="7">
    <location>
        <begin position="5"/>
        <end position="62"/>
    </location>
</feature>
<comment type="similarity">
    <text evidence="1">Belongs to the cytochrome P450 family.</text>
</comment>
<dbReference type="SUPFAM" id="SSF103657">
    <property type="entry name" value="BAR/IMD domain-like"/>
    <property type="match status" value="1"/>
</dbReference>
<dbReference type="PANTHER" id="PTHR24302:SF15">
    <property type="entry name" value="FATTY-ACID PEROXYGENASE"/>
    <property type="match status" value="1"/>
</dbReference>
<evidence type="ECO:0000256" key="3">
    <source>
        <dbReference type="ARBA" id="ARBA00022723"/>
    </source>
</evidence>
<gene>
    <name evidence="8" type="ORF">scyTo_0005158</name>
</gene>
<keyword evidence="3" id="KW-0479">Metal-binding</keyword>
<dbReference type="Pfam" id="PF00067">
    <property type="entry name" value="p450"/>
    <property type="match status" value="2"/>
</dbReference>
<accession>A0A401P385</accession>
<evidence type="ECO:0000313" key="9">
    <source>
        <dbReference type="Proteomes" id="UP000288216"/>
    </source>
</evidence>
<keyword evidence="5" id="KW-0408">Iron</keyword>
<proteinExistence type="inferred from homology"/>
<reference evidence="8 9" key="1">
    <citation type="journal article" date="2018" name="Nat. Ecol. Evol.">
        <title>Shark genomes provide insights into elasmobranch evolution and the origin of vertebrates.</title>
        <authorList>
            <person name="Hara Y"/>
            <person name="Yamaguchi K"/>
            <person name="Onimaru K"/>
            <person name="Kadota M"/>
            <person name="Koyanagi M"/>
            <person name="Keeley SD"/>
            <person name="Tatsumi K"/>
            <person name="Tanaka K"/>
            <person name="Motone F"/>
            <person name="Kageyama Y"/>
            <person name="Nozu R"/>
            <person name="Adachi N"/>
            <person name="Nishimura O"/>
            <person name="Nakagawa R"/>
            <person name="Tanegashima C"/>
            <person name="Kiyatake I"/>
            <person name="Matsumoto R"/>
            <person name="Murakumo K"/>
            <person name="Nishida K"/>
            <person name="Terakita A"/>
            <person name="Kuratani S"/>
            <person name="Sato K"/>
            <person name="Hyodo S Kuraku.S."/>
        </authorList>
    </citation>
    <scope>NUCLEOTIDE SEQUENCE [LARGE SCALE GENOMIC DNA]</scope>
</reference>
<dbReference type="GO" id="GO:0020037">
    <property type="term" value="F:heme binding"/>
    <property type="evidence" value="ECO:0007669"/>
    <property type="project" value="InterPro"/>
</dbReference>
<evidence type="ECO:0000313" key="8">
    <source>
        <dbReference type="EMBL" id="GCB67588.1"/>
    </source>
</evidence>
<dbReference type="STRING" id="75743.A0A401P385"/>
<evidence type="ECO:0000256" key="1">
    <source>
        <dbReference type="ARBA" id="ARBA00010617"/>
    </source>
</evidence>
<dbReference type="GO" id="GO:0008395">
    <property type="term" value="F:steroid hydroxylase activity"/>
    <property type="evidence" value="ECO:0007669"/>
    <property type="project" value="TreeGrafter"/>
</dbReference>
<keyword evidence="9" id="KW-1185">Reference proteome</keyword>
<dbReference type="InterPro" id="IPR001128">
    <property type="entry name" value="Cyt_P450"/>
</dbReference>
<keyword evidence="2" id="KW-0349">Heme</keyword>
<keyword evidence="6" id="KW-0503">Monooxygenase</keyword>
<evidence type="ECO:0000256" key="4">
    <source>
        <dbReference type="ARBA" id="ARBA00023002"/>
    </source>
</evidence>
<dbReference type="PANTHER" id="PTHR24302">
    <property type="entry name" value="CYTOCHROME P450 FAMILY 3"/>
    <property type="match status" value="1"/>
</dbReference>
<evidence type="ECO:0000256" key="6">
    <source>
        <dbReference type="ARBA" id="ARBA00023033"/>
    </source>
</evidence>
<comment type="caution">
    <text evidence="8">The sequence shown here is derived from an EMBL/GenBank/DDBJ whole genome shotgun (WGS) entry which is preliminary data.</text>
</comment>
<dbReference type="InterPro" id="IPR050705">
    <property type="entry name" value="Cytochrome_P450_3A"/>
</dbReference>
<keyword evidence="4" id="KW-0560">Oxidoreductase</keyword>
<dbReference type="GO" id="GO:0007009">
    <property type="term" value="P:plasma membrane organization"/>
    <property type="evidence" value="ECO:0007669"/>
    <property type="project" value="InterPro"/>
</dbReference>